<evidence type="ECO:0000256" key="1">
    <source>
        <dbReference type="SAM" id="MobiDB-lite"/>
    </source>
</evidence>
<gene>
    <name evidence="2" type="ORF">SAMN05216259_11072</name>
</gene>
<dbReference type="AlphaFoldDB" id="A0A1H0K145"/>
<proteinExistence type="predicted"/>
<dbReference type="RefSeq" id="WP_093786330.1">
    <property type="nucleotide sequence ID" value="NZ_FNIE01000010.1"/>
</dbReference>
<name>A0A1H0K145_9ACTN</name>
<keyword evidence="3" id="KW-1185">Reference proteome</keyword>
<organism evidence="2 3">
    <name type="scientific">Actinacidiphila guanduensis</name>
    <dbReference type="NCBI Taxonomy" id="310781"/>
    <lineage>
        <taxon>Bacteria</taxon>
        <taxon>Bacillati</taxon>
        <taxon>Actinomycetota</taxon>
        <taxon>Actinomycetes</taxon>
        <taxon>Kitasatosporales</taxon>
        <taxon>Streptomycetaceae</taxon>
        <taxon>Actinacidiphila</taxon>
    </lineage>
</organism>
<protein>
    <submittedName>
        <fullName evidence="2">Uncharacterized protein</fullName>
    </submittedName>
</protein>
<sequence>MSTTNSAAGPTAPALLQGGGSASAESASSPVGGVRRWTITTTDGRKYSGPLGSWAEEDPSETGVPPGSLARRLEDLTLWAAFPGTSIAVQSKAFEDWETPVEHPVMRASLDCYPYEEDPARRVPLLNIELAPECAVIDLDPARLAAFLTAMRAQLDLLEQVAGKALVEAREEWERIREDRQPEPVAKLPCVQGR</sequence>
<reference evidence="2 3" key="1">
    <citation type="submission" date="2016-10" db="EMBL/GenBank/DDBJ databases">
        <authorList>
            <person name="de Groot N.N."/>
        </authorList>
    </citation>
    <scope>NUCLEOTIDE SEQUENCE [LARGE SCALE GENOMIC DNA]</scope>
    <source>
        <strain evidence="2 3">CGMCC 4.2022</strain>
    </source>
</reference>
<accession>A0A1H0K145</accession>
<evidence type="ECO:0000313" key="3">
    <source>
        <dbReference type="Proteomes" id="UP000199341"/>
    </source>
</evidence>
<evidence type="ECO:0000313" key="2">
    <source>
        <dbReference type="EMBL" id="SDO49715.1"/>
    </source>
</evidence>
<feature type="compositionally biased region" description="Low complexity" evidence="1">
    <location>
        <begin position="12"/>
        <end position="34"/>
    </location>
</feature>
<dbReference type="Proteomes" id="UP000199341">
    <property type="component" value="Unassembled WGS sequence"/>
</dbReference>
<dbReference type="STRING" id="310781.SAMN05216259_11072"/>
<dbReference type="EMBL" id="FNIE01000010">
    <property type="protein sequence ID" value="SDO49715.1"/>
    <property type="molecule type" value="Genomic_DNA"/>
</dbReference>
<feature type="region of interest" description="Disordered" evidence="1">
    <location>
        <begin position="1"/>
        <end position="65"/>
    </location>
</feature>
<dbReference type="InterPro" id="IPR054202">
    <property type="entry name" value="DUF6907"/>
</dbReference>
<dbReference type="Pfam" id="PF21848">
    <property type="entry name" value="DUF6907"/>
    <property type="match status" value="1"/>
</dbReference>